<organism evidence="2 3">
    <name type="scientific">Paenibacillus amylolyticus</name>
    <dbReference type="NCBI Taxonomy" id="1451"/>
    <lineage>
        <taxon>Bacteria</taxon>
        <taxon>Bacillati</taxon>
        <taxon>Bacillota</taxon>
        <taxon>Bacilli</taxon>
        <taxon>Bacillales</taxon>
        <taxon>Paenibacillaceae</taxon>
        <taxon>Paenibacillus</taxon>
    </lineage>
</organism>
<keyword evidence="1" id="KW-1133">Transmembrane helix</keyword>
<dbReference type="OrthoDB" id="2625024at2"/>
<comment type="caution">
    <text evidence="2">The sequence shown here is derived from an EMBL/GenBank/DDBJ whole genome shotgun (WGS) entry which is preliminary data.</text>
</comment>
<sequence length="176" mass="20486">MKRKLIISLFSVIVILVGIYWYADRELIALKTGSTLPLQWDTPYNNDEQPIQLTEQNQDLKNPNIHLTELYYLPTSKKLQFGLWYSKRDYQPDKSKKIPDRIFQVTIHDKNAELFEEDTVVKTEGLFDEFQRRSISIDLDNQDSIEISISLIEQDGTIITPIESASINVPLDKIKQ</sequence>
<accession>A0A1R1C355</accession>
<protein>
    <submittedName>
        <fullName evidence="2">Uncharacterized protein</fullName>
    </submittedName>
</protein>
<feature type="transmembrane region" description="Helical" evidence="1">
    <location>
        <begin position="5"/>
        <end position="23"/>
    </location>
</feature>
<keyword evidence="1" id="KW-0812">Transmembrane</keyword>
<evidence type="ECO:0000313" key="3">
    <source>
        <dbReference type="Proteomes" id="UP000187134"/>
    </source>
</evidence>
<dbReference type="AlphaFoldDB" id="A0A1R1C355"/>
<evidence type="ECO:0000313" key="2">
    <source>
        <dbReference type="EMBL" id="OMF16563.1"/>
    </source>
</evidence>
<keyword evidence="1" id="KW-0472">Membrane</keyword>
<dbReference type="RefSeq" id="WP_076330088.1">
    <property type="nucleotide sequence ID" value="NZ_MRTJ01000001.1"/>
</dbReference>
<name>A0A1R1C355_PAEAM</name>
<dbReference type="EMBL" id="MRTJ01000001">
    <property type="protein sequence ID" value="OMF16563.1"/>
    <property type="molecule type" value="Genomic_DNA"/>
</dbReference>
<evidence type="ECO:0000256" key="1">
    <source>
        <dbReference type="SAM" id="Phobius"/>
    </source>
</evidence>
<dbReference type="Proteomes" id="UP000187134">
    <property type="component" value="Unassembled WGS sequence"/>
</dbReference>
<reference evidence="2 3" key="1">
    <citation type="submission" date="2016-11" db="EMBL/GenBank/DDBJ databases">
        <title>Paenibacillus species isolates.</title>
        <authorList>
            <person name="Beno S.M."/>
        </authorList>
    </citation>
    <scope>NUCLEOTIDE SEQUENCE [LARGE SCALE GENOMIC DNA]</scope>
    <source>
        <strain evidence="2 3">FSL H8-0246</strain>
    </source>
</reference>
<gene>
    <name evidence="2" type="ORF">BK131_00750</name>
</gene>
<proteinExistence type="predicted"/>